<feature type="chain" id="PRO_5014963131" evidence="1">
    <location>
        <begin position="34"/>
        <end position="120"/>
    </location>
</feature>
<feature type="signal peptide" evidence="1">
    <location>
        <begin position="1"/>
        <end position="33"/>
    </location>
</feature>
<dbReference type="OrthoDB" id="9781621at2"/>
<sequence>MKSPINQSRRQWLGRAGKTTAAGITLLSVPAFAKPAAGKVVVIGGGFGGATAARYIKRRNPAIDVTLIEPSKTFYTCPFTNLYFAGLRTFEQQGHGFDDLRTLARTFHHEACGSDFCALI</sequence>
<gene>
    <name evidence="2" type="ORF">CR159_21135</name>
</gene>
<dbReference type="EMBL" id="PDNW01000043">
    <property type="protein sequence ID" value="PLC47894.1"/>
    <property type="molecule type" value="Genomic_DNA"/>
</dbReference>
<name>A0A2N4TYR2_9BURK</name>
<dbReference type="Gene3D" id="3.50.50.60">
    <property type="entry name" value="FAD/NAD(P)-binding domain"/>
    <property type="match status" value="1"/>
</dbReference>
<comment type="caution">
    <text evidence="2">The sequence shown here is derived from an EMBL/GenBank/DDBJ whole genome shotgun (WGS) entry which is preliminary data.</text>
</comment>
<dbReference type="InterPro" id="IPR006311">
    <property type="entry name" value="TAT_signal"/>
</dbReference>
<keyword evidence="1" id="KW-0732">Signal</keyword>
<dbReference type="PROSITE" id="PS51318">
    <property type="entry name" value="TAT"/>
    <property type="match status" value="1"/>
</dbReference>
<proteinExistence type="predicted"/>
<accession>A0A2N4TYR2</accession>
<protein>
    <submittedName>
        <fullName evidence="2">Uncharacterized protein</fullName>
    </submittedName>
</protein>
<dbReference type="Pfam" id="PF13450">
    <property type="entry name" value="NAD_binding_8"/>
    <property type="match status" value="1"/>
</dbReference>
<keyword evidence="3" id="KW-1185">Reference proteome</keyword>
<dbReference type="AlphaFoldDB" id="A0A2N4TYR2"/>
<dbReference type="InterPro" id="IPR036188">
    <property type="entry name" value="FAD/NAD-bd_sf"/>
</dbReference>
<evidence type="ECO:0000313" key="3">
    <source>
        <dbReference type="Proteomes" id="UP000234190"/>
    </source>
</evidence>
<reference evidence="2 3" key="1">
    <citation type="submission" date="2017-10" db="EMBL/GenBank/DDBJ databases">
        <title>Two draft genome sequences of Pusillimonas sp. strains isolated from a nitrate- and radionuclide-contaminated groundwater in Russia.</title>
        <authorList>
            <person name="Grouzdev D.S."/>
            <person name="Tourova T.P."/>
            <person name="Goeva M.A."/>
            <person name="Babich T.L."/>
            <person name="Sokolova D.S."/>
            <person name="Abdullin R."/>
            <person name="Poltaraus A.B."/>
            <person name="Toshchakov S.V."/>
            <person name="Nazina T.N."/>
        </authorList>
    </citation>
    <scope>NUCLEOTIDE SEQUENCE [LARGE SCALE GENOMIC DNA]</scope>
    <source>
        <strain evidence="2 3">JR1/69-3-13</strain>
    </source>
</reference>
<evidence type="ECO:0000313" key="2">
    <source>
        <dbReference type="EMBL" id="PLC47894.1"/>
    </source>
</evidence>
<dbReference type="RefSeq" id="WP_102075915.1">
    <property type="nucleotide sequence ID" value="NZ_PDNW01000043.1"/>
</dbReference>
<dbReference type="Proteomes" id="UP000234190">
    <property type="component" value="Unassembled WGS sequence"/>
</dbReference>
<organism evidence="2 3">
    <name type="scientific">Pollutimonas subterranea</name>
    <dbReference type="NCBI Taxonomy" id="2045210"/>
    <lineage>
        <taxon>Bacteria</taxon>
        <taxon>Pseudomonadati</taxon>
        <taxon>Pseudomonadota</taxon>
        <taxon>Betaproteobacteria</taxon>
        <taxon>Burkholderiales</taxon>
        <taxon>Alcaligenaceae</taxon>
        <taxon>Pollutimonas</taxon>
    </lineage>
</organism>
<evidence type="ECO:0000256" key="1">
    <source>
        <dbReference type="SAM" id="SignalP"/>
    </source>
</evidence>
<dbReference type="SUPFAM" id="SSF51905">
    <property type="entry name" value="FAD/NAD(P)-binding domain"/>
    <property type="match status" value="1"/>
</dbReference>